<dbReference type="PANTHER" id="PTHR43527:SF1">
    <property type="entry name" value="L-THREONINE KINASE"/>
    <property type="match status" value="1"/>
</dbReference>
<evidence type="ECO:0000256" key="3">
    <source>
        <dbReference type="ARBA" id="ARBA00022777"/>
    </source>
</evidence>
<name>A0ABX9G4F9_9ENTR</name>
<dbReference type="Gene3D" id="3.30.230.10">
    <property type="match status" value="1"/>
</dbReference>
<comment type="caution">
    <text evidence="6">The sequence shown here is derived from an EMBL/GenBank/DDBJ whole genome shotgun (WGS) entry which is preliminary data.</text>
</comment>
<keyword evidence="4" id="KW-0067">ATP-binding</keyword>
<dbReference type="SUPFAM" id="SSF54211">
    <property type="entry name" value="Ribosomal protein S5 domain 2-like"/>
    <property type="match status" value="1"/>
</dbReference>
<organism evidence="6 7">
    <name type="scientific">Pseudocitrobacter faecalis</name>
    <dbReference type="NCBI Taxonomy" id="1398493"/>
    <lineage>
        <taxon>Bacteria</taxon>
        <taxon>Pseudomonadati</taxon>
        <taxon>Pseudomonadota</taxon>
        <taxon>Gammaproteobacteria</taxon>
        <taxon>Enterobacterales</taxon>
        <taxon>Enterobacteriaceae</taxon>
        <taxon>Pseudocitrobacter</taxon>
    </lineage>
</organism>
<evidence type="ECO:0000259" key="5">
    <source>
        <dbReference type="Pfam" id="PF00288"/>
    </source>
</evidence>
<dbReference type="InterPro" id="IPR012363">
    <property type="entry name" value="PduX"/>
</dbReference>
<keyword evidence="7" id="KW-1185">Reference proteome</keyword>
<dbReference type="EMBL" id="QNRL01000001">
    <property type="protein sequence ID" value="RBP15267.1"/>
    <property type="molecule type" value="Genomic_DNA"/>
</dbReference>
<keyword evidence="2" id="KW-0547">Nucleotide-binding</keyword>
<proteinExistence type="predicted"/>
<dbReference type="InterPro" id="IPR020568">
    <property type="entry name" value="Ribosomal_Su5_D2-typ_SF"/>
</dbReference>
<keyword evidence="1" id="KW-0808">Transferase</keyword>
<evidence type="ECO:0000256" key="4">
    <source>
        <dbReference type="ARBA" id="ARBA00022840"/>
    </source>
</evidence>
<protein>
    <submittedName>
        <fullName evidence="6">Threonine kinase</fullName>
    </submittedName>
</protein>
<dbReference type="InterPro" id="IPR006204">
    <property type="entry name" value="GHMP_kinase_N_dom"/>
</dbReference>
<evidence type="ECO:0000313" key="6">
    <source>
        <dbReference type="EMBL" id="RBP15267.1"/>
    </source>
</evidence>
<dbReference type="GO" id="GO:0016301">
    <property type="term" value="F:kinase activity"/>
    <property type="evidence" value="ECO:0007669"/>
    <property type="project" value="UniProtKB-KW"/>
</dbReference>
<gene>
    <name evidence="6" type="ORF">DFQ50_101763</name>
</gene>
<feature type="domain" description="GHMP kinase N-terminal" evidence="5">
    <location>
        <begin position="64"/>
        <end position="120"/>
    </location>
</feature>
<reference evidence="6 7" key="1">
    <citation type="submission" date="2018-06" db="EMBL/GenBank/DDBJ databases">
        <title>Genomic Encyclopedia of Type Strains, Phase IV (KMG-IV): sequencing the most valuable type-strain genomes for metagenomic binning, comparative biology and taxonomic classification.</title>
        <authorList>
            <person name="Goeker M."/>
        </authorList>
    </citation>
    <scope>NUCLEOTIDE SEQUENCE [LARGE SCALE GENOMIC DNA]</scope>
    <source>
        <strain evidence="6 7">DSM 27453</strain>
    </source>
</reference>
<evidence type="ECO:0000313" key="7">
    <source>
        <dbReference type="Proteomes" id="UP000253201"/>
    </source>
</evidence>
<evidence type="ECO:0000256" key="1">
    <source>
        <dbReference type="ARBA" id="ARBA00022679"/>
    </source>
</evidence>
<dbReference type="PIRSF" id="PIRSF033887">
    <property type="entry name" value="PduX"/>
    <property type="match status" value="1"/>
</dbReference>
<sequence>MAVAQCPASCGELIQGWILGSEKLISCPVGLYSTVEVRAGKPADDERPLTRAMVNQLLALWEFPVEWSQQLRINLHSPIPVAKGMASSTADIAATAVATARYFDKTLTEQALAQLCVNLEPTDSTPFRQMTLFDHYQGYALTVGSEQPELDILILESPLTLQTADYHRLDRQAALLAGAPQLAQAWQKARQACETGCARLLGEAATLSAIASQQILPKPGFQRVLDIVERFALYGVSIAHSGSVMGLMLDRTKHDVEAVMAELERDDGNVFWPQKYVLPMVEGGVR</sequence>
<accession>A0ABX9G4F9</accession>
<dbReference type="Proteomes" id="UP000253201">
    <property type="component" value="Unassembled WGS sequence"/>
</dbReference>
<evidence type="ECO:0000256" key="2">
    <source>
        <dbReference type="ARBA" id="ARBA00022741"/>
    </source>
</evidence>
<dbReference type="InterPro" id="IPR014721">
    <property type="entry name" value="Ribsml_uS5_D2-typ_fold_subgr"/>
</dbReference>
<dbReference type="Pfam" id="PF00288">
    <property type="entry name" value="GHMP_kinases_N"/>
    <property type="match status" value="1"/>
</dbReference>
<keyword evidence="3 6" id="KW-0418">Kinase</keyword>
<dbReference type="RefSeq" id="WP_113857195.1">
    <property type="nucleotide sequence ID" value="NZ_QNRL01000001.1"/>
</dbReference>
<dbReference type="PANTHER" id="PTHR43527">
    <property type="entry name" value="4-DIPHOSPHOCYTIDYL-2-C-METHYL-D-ERYTHRITOL KINASE, CHLOROPLASTIC"/>
    <property type="match status" value="1"/>
</dbReference>